<proteinExistence type="inferred from homology"/>
<comment type="cofactor">
    <cofactor evidence="1">
        <name>FAD</name>
        <dbReference type="ChEBI" id="CHEBI:57692"/>
    </cofactor>
</comment>
<dbReference type="PROSITE" id="PS51387">
    <property type="entry name" value="FAD_PCMH"/>
    <property type="match status" value="1"/>
</dbReference>
<name>A0A9N8EPJ1_9STRA</name>
<keyword evidence="4" id="KW-0274">FAD</keyword>
<dbReference type="Gene3D" id="3.30.465.10">
    <property type="match status" value="1"/>
</dbReference>
<evidence type="ECO:0000256" key="2">
    <source>
        <dbReference type="ARBA" id="ARBA00005466"/>
    </source>
</evidence>
<dbReference type="InterPro" id="IPR036318">
    <property type="entry name" value="FAD-bd_PCMH-like_sf"/>
</dbReference>
<dbReference type="PANTHER" id="PTHR42973">
    <property type="entry name" value="BINDING OXIDOREDUCTASE, PUTATIVE (AFU_ORTHOLOGUE AFUA_1G17690)-RELATED"/>
    <property type="match status" value="1"/>
</dbReference>
<dbReference type="InterPro" id="IPR016166">
    <property type="entry name" value="FAD-bd_PCMH"/>
</dbReference>
<dbReference type="InterPro" id="IPR016167">
    <property type="entry name" value="FAD-bd_PCMH_sub1"/>
</dbReference>
<dbReference type="EMBL" id="CAICTM010001376">
    <property type="protein sequence ID" value="CAB9523111.1"/>
    <property type="molecule type" value="Genomic_DNA"/>
</dbReference>
<dbReference type="SUPFAM" id="SSF56176">
    <property type="entry name" value="FAD-binding/transporter-associated domain-like"/>
    <property type="match status" value="1"/>
</dbReference>
<evidence type="ECO:0000256" key="4">
    <source>
        <dbReference type="ARBA" id="ARBA00022827"/>
    </source>
</evidence>
<keyword evidence="9" id="KW-1185">Reference proteome</keyword>
<keyword evidence="3" id="KW-0285">Flavoprotein</keyword>
<reference evidence="8" key="1">
    <citation type="submission" date="2020-06" db="EMBL/GenBank/DDBJ databases">
        <authorList>
            <consortium name="Plant Systems Biology data submission"/>
        </authorList>
    </citation>
    <scope>NUCLEOTIDE SEQUENCE</scope>
    <source>
        <strain evidence="8">D6</strain>
    </source>
</reference>
<evidence type="ECO:0000256" key="5">
    <source>
        <dbReference type="ARBA" id="ARBA00023002"/>
    </source>
</evidence>
<feature type="domain" description="FAD-binding PCMH-type" evidence="7">
    <location>
        <begin position="76"/>
        <end position="248"/>
    </location>
</feature>
<dbReference type="Gene3D" id="3.30.43.10">
    <property type="entry name" value="Uridine Diphospho-n-acetylenolpyruvylglucosamine Reductase, domain 2"/>
    <property type="match status" value="1"/>
</dbReference>
<comment type="caution">
    <text evidence="8">The sequence shown here is derived from an EMBL/GenBank/DDBJ whole genome shotgun (WGS) entry which is preliminary data.</text>
</comment>
<keyword evidence="5" id="KW-0560">Oxidoreductase</keyword>
<feature type="region of interest" description="Disordered" evidence="6">
    <location>
        <begin position="1"/>
        <end position="20"/>
    </location>
</feature>
<protein>
    <submittedName>
        <fullName evidence="8">Linked oxidoreductase DDB_G0289697</fullName>
    </submittedName>
</protein>
<evidence type="ECO:0000256" key="1">
    <source>
        <dbReference type="ARBA" id="ARBA00001974"/>
    </source>
</evidence>
<dbReference type="GO" id="GO:0016491">
    <property type="term" value="F:oxidoreductase activity"/>
    <property type="evidence" value="ECO:0007669"/>
    <property type="project" value="UniProtKB-KW"/>
</dbReference>
<dbReference type="GO" id="GO:0071949">
    <property type="term" value="F:FAD binding"/>
    <property type="evidence" value="ECO:0007669"/>
    <property type="project" value="InterPro"/>
</dbReference>
<comment type="similarity">
    <text evidence="2">Belongs to the oxygen-dependent FAD-linked oxidoreductase family.</text>
</comment>
<sequence length="505" mass="55043">MGSAFSKPPPTVKPRNDDRIKGAREHIEPIVAALESLNEKIQGQVVLAPKLGADETSSTADEIYHEHRERPFYLNDANYPSAIVLVKTHEDVCEAVKFVASLDTAKYKLCIAGGCHSAYCMVDHSIVVDMKNLNECVVDTDALCMTIGGGAKIEDAHAALKGTGYGFATGTNGDTGISGLTMAGGAGYLGGTAGYGCDTVTAAKVVLPSGELVTATDDNEHADLLRALRGGGGNFGVVVEWTFKIYDVSNVLGGTVVQMCPTMNSIKRVFTHYAECLEDIPDECYSICALPAGAPVFANVLTMIGPDTPKEVAEVPFFQRICKLDGAWFKISNDLGRKDYIEEVTVMLEPLQKRTFGVALGAMVYSFDEAMRDALIHFARVDYPKKNKRGSAILVLGLTGEMRRNDGSKSSLRHRKAQAWVVVNGEWDPWASEEDIQAVKDWTKRIKAKIVELGGEDGPHNFCDTDGRRIKFFTDEQRSFLEGAKKKYDPNNLMTLNKNIISHAE</sequence>
<organism evidence="8 9">
    <name type="scientific">Seminavis robusta</name>
    <dbReference type="NCBI Taxonomy" id="568900"/>
    <lineage>
        <taxon>Eukaryota</taxon>
        <taxon>Sar</taxon>
        <taxon>Stramenopiles</taxon>
        <taxon>Ochrophyta</taxon>
        <taxon>Bacillariophyta</taxon>
        <taxon>Bacillariophyceae</taxon>
        <taxon>Bacillariophycidae</taxon>
        <taxon>Naviculales</taxon>
        <taxon>Naviculaceae</taxon>
        <taxon>Seminavis</taxon>
    </lineage>
</organism>
<evidence type="ECO:0000313" key="8">
    <source>
        <dbReference type="EMBL" id="CAB9523111.1"/>
    </source>
</evidence>
<dbReference type="PANTHER" id="PTHR42973:SF39">
    <property type="entry name" value="FAD-BINDING PCMH-TYPE DOMAIN-CONTAINING PROTEIN"/>
    <property type="match status" value="1"/>
</dbReference>
<dbReference type="Gene3D" id="3.40.462.20">
    <property type="match status" value="1"/>
</dbReference>
<evidence type="ECO:0000256" key="6">
    <source>
        <dbReference type="SAM" id="MobiDB-lite"/>
    </source>
</evidence>
<dbReference type="InterPro" id="IPR006094">
    <property type="entry name" value="Oxid_FAD_bind_N"/>
</dbReference>
<evidence type="ECO:0000313" key="9">
    <source>
        <dbReference type="Proteomes" id="UP001153069"/>
    </source>
</evidence>
<dbReference type="Proteomes" id="UP001153069">
    <property type="component" value="Unassembled WGS sequence"/>
</dbReference>
<dbReference type="OrthoDB" id="407275at2759"/>
<dbReference type="InterPro" id="IPR050416">
    <property type="entry name" value="FAD-linked_Oxidoreductase"/>
</dbReference>
<dbReference type="Pfam" id="PF01565">
    <property type="entry name" value="FAD_binding_4"/>
    <property type="match status" value="1"/>
</dbReference>
<dbReference type="InterPro" id="IPR016169">
    <property type="entry name" value="FAD-bd_PCMH_sub2"/>
</dbReference>
<dbReference type="AlphaFoldDB" id="A0A9N8EPJ1"/>
<accession>A0A9N8EPJ1</accession>
<evidence type="ECO:0000256" key="3">
    <source>
        <dbReference type="ARBA" id="ARBA00022630"/>
    </source>
</evidence>
<gene>
    <name evidence="8" type="ORF">SEMRO_1378_G267630.1</name>
</gene>
<evidence type="ECO:0000259" key="7">
    <source>
        <dbReference type="PROSITE" id="PS51387"/>
    </source>
</evidence>